<feature type="compositionally biased region" description="Polar residues" evidence="1">
    <location>
        <begin position="33"/>
        <end position="44"/>
    </location>
</feature>
<evidence type="ECO:0000313" key="3">
    <source>
        <dbReference type="EMBL" id="TKX23774.1"/>
    </source>
</evidence>
<feature type="compositionally biased region" description="Basic and acidic residues" evidence="1">
    <location>
        <begin position="229"/>
        <end position="238"/>
    </location>
</feature>
<reference evidence="3 4" key="1">
    <citation type="submission" date="2018-02" db="EMBL/GenBank/DDBJ databases">
        <title>Draft genome sequences of Elsinoe sp., causing black scab on jojoba.</title>
        <authorList>
            <person name="Stodart B."/>
            <person name="Jeffress S."/>
            <person name="Ash G."/>
            <person name="Arun Chinnappa K."/>
        </authorList>
    </citation>
    <scope>NUCLEOTIDE SEQUENCE [LARGE SCALE GENOMIC DNA]</scope>
    <source>
        <strain evidence="3 4">Hillstone_2</strain>
    </source>
</reference>
<feature type="compositionally biased region" description="Polar residues" evidence="1">
    <location>
        <begin position="451"/>
        <end position="469"/>
    </location>
</feature>
<feature type="compositionally biased region" description="Gly residues" evidence="1">
    <location>
        <begin position="622"/>
        <end position="640"/>
    </location>
</feature>
<dbReference type="AlphaFoldDB" id="A0A4U7B6I9"/>
<feature type="compositionally biased region" description="Polar residues" evidence="1">
    <location>
        <begin position="161"/>
        <end position="173"/>
    </location>
</feature>
<proteinExistence type="predicted"/>
<feature type="chain" id="PRO_5020595187" evidence="2">
    <location>
        <begin position="20"/>
        <end position="648"/>
    </location>
</feature>
<feature type="region of interest" description="Disordered" evidence="1">
    <location>
        <begin position="85"/>
        <end position="134"/>
    </location>
</feature>
<feature type="compositionally biased region" description="Polar residues" evidence="1">
    <location>
        <begin position="93"/>
        <end position="103"/>
    </location>
</feature>
<feature type="region of interest" description="Disordered" evidence="1">
    <location>
        <begin position="33"/>
        <end position="61"/>
    </location>
</feature>
<name>A0A4U7B6I9_9PEZI</name>
<evidence type="ECO:0000256" key="1">
    <source>
        <dbReference type="SAM" id="MobiDB-lite"/>
    </source>
</evidence>
<accession>A0A4U7B6I9</accession>
<comment type="caution">
    <text evidence="3">The sequence shown here is derived from an EMBL/GenBank/DDBJ whole genome shotgun (WGS) entry which is preliminary data.</text>
</comment>
<feature type="compositionally biased region" description="Basic and acidic residues" evidence="1">
    <location>
        <begin position="104"/>
        <end position="114"/>
    </location>
</feature>
<evidence type="ECO:0000313" key="4">
    <source>
        <dbReference type="Proteomes" id="UP000308133"/>
    </source>
</evidence>
<dbReference type="Proteomes" id="UP000308133">
    <property type="component" value="Unassembled WGS sequence"/>
</dbReference>
<feature type="compositionally biased region" description="Basic and acidic residues" evidence="1">
    <location>
        <begin position="46"/>
        <end position="59"/>
    </location>
</feature>
<feature type="signal peptide" evidence="2">
    <location>
        <begin position="1"/>
        <end position="19"/>
    </location>
</feature>
<keyword evidence="2" id="KW-0732">Signal</keyword>
<feature type="compositionally biased region" description="Polar residues" evidence="1">
    <location>
        <begin position="407"/>
        <end position="417"/>
    </location>
</feature>
<feature type="compositionally biased region" description="Pro residues" evidence="1">
    <location>
        <begin position="175"/>
        <end position="188"/>
    </location>
</feature>
<feature type="region of interest" description="Disordered" evidence="1">
    <location>
        <begin position="159"/>
        <end position="490"/>
    </location>
</feature>
<dbReference type="EMBL" id="PTQR01000051">
    <property type="protein sequence ID" value="TKX23774.1"/>
    <property type="molecule type" value="Genomic_DNA"/>
</dbReference>
<organism evidence="3 4">
    <name type="scientific">Elsinoe australis</name>
    <dbReference type="NCBI Taxonomy" id="40998"/>
    <lineage>
        <taxon>Eukaryota</taxon>
        <taxon>Fungi</taxon>
        <taxon>Dikarya</taxon>
        <taxon>Ascomycota</taxon>
        <taxon>Pezizomycotina</taxon>
        <taxon>Dothideomycetes</taxon>
        <taxon>Dothideomycetidae</taxon>
        <taxon>Myriangiales</taxon>
        <taxon>Elsinoaceae</taxon>
        <taxon>Elsinoe</taxon>
    </lineage>
</organism>
<gene>
    <name evidence="3" type="ORF">C1H76_3973</name>
</gene>
<feature type="compositionally biased region" description="Basic and acidic residues" evidence="1">
    <location>
        <begin position="609"/>
        <end position="621"/>
    </location>
</feature>
<feature type="region of interest" description="Disordered" evidence="1">
    <location>
        <begin position="570"/>
        <end position="648"/>
    </location>
</feature>
<evidence type="ECO:0000256" key="2">
    <source>
        <dbReference type="SAM" id="SignalP"/>
    </source>
</evidence>
<sequence length="648" mass="69218">MVNTRITLALLALVVNIYALPAHSVERREALSTLSDPAQLSNPDQDLLKGEIPKSRKPTEQQLPSCTIACAGLNCPKCDPSLRRPSISYGKPSDNNDLANSRKPTGDKDDKHTPPDFTSPYQSPPIQKRSAPVIPAYGTIVPRADKYDIGDQAKDEIMNSLPPQRQSSDLTTNAPPQPDPSSYAPPPDSMEQYTSPPIQKRSPEPQLDQTFDDYAGPVTSGVPPIARGDVGDQAKAEIMDAPPPMQQPESSPNATPQPPQLTGYETPPDSMEQYASPPIQKRSPEPQVDQAFDDYAGPVASGVPPVPRGDVGDQAKAEIMNSPPPMRQPDDTSFDAPLAQDPSMTYPPPSGTYDSPPIQKRSAMVGPNNPHLEGMRLLWESQVEGGDPAPEPAKPSTPKAKRDAVLSMNTEGPSTCLTGVDCAKPNDIPSDPKPFKPVSRTPDQDRKTAEFLQQMNEKNRGQPENSGAVTITKRDAPKPPGSNGEMSESERACALNGCSWSGPYRGPSIPSDAKLAPLPTAQDLERGSEKLKKARACGISVTNAAGMAACEKGQGQGQVVAAPGMVEKPSTPVAKREAPAWRPGMAQDDPARPKGAIVDDGFNVAKFNQDFHRRREQRVGGEGDNSGRQSGGSTEGGGGEVRLAVEPY</sequence>
<protein>
    <submittedName>
        <fullName evidence="3">Uncharacterized protein</fullName>
    </submittedName>
</protein>